<dbReference type="HOGENOM" id="CLU_1585234_0_0_10"/>
<evidence type="ECO:0000313" key="2">
    <source>
        <dbReference type="EMBL" id="ACY46937.1"/>
    </source>
</evidence>
<dbReference type="OrthoDB" id="1495898at2"/>
<evidence type="ECO:0008006" key="4">
    <source>
        <dbReference type="Google" id="ProtNLM"/>
    </source>
</evidence>
<accession>D0MK24</accession>
<keyword evidence="3" id="KW-1185">Reference proteome</keyword>
<protein>
    <recommendedName>
        <fullName evidence="4">Outer membrane protein beta-barrel domain-containing protein</fullName>
    </recommendedName>
</protein>
<feature type="signal peptide" evidence="1">
    <location>
        <begin position="1"/>
        <end position="21"/>
    </location>
</feature>
<dbReference type="KEGG" id="rmr:Rmar_0028"/>
<name>D0MK24_RHOM4</name>
<proteinExistence type="predicted"/>
<feature type="chain" id="PRO_5003012230" description="Outer membrane protein beta-barrel domain-containing protein" evidence="1">
    <location>
        <begin position="22"/>
        <end position="168"/>
    </location>
</feature>
<reference evidence="2 3" key="1">
    <citation type="journal article" date="2009" name="Stand. Genomic Sci.">
        <title>Complete genome sequence of Rhodothermus marinus type strain (R-10).</title>
        <authorList>
            <person name="Nolan M."/>
            <person name="Tindall B.J."/>
            <person name="Pomrenke H."/>
            <person name="Lapidus A."/>
            <person name="Copeland A."/>
            <person name="Glavina Del Rio T."/>
            <person name="Lucas S."/>
            <person name="Chen F."/>
            <person name="Tice H."/>
            <person name="Cheng J.F."/>
            <person name="Saunders E."/>
            <person name="Han C."/>
            <person name="Bruce D."/>
            <person name="Goodwin L."/>
            <person name="Chain P."/>
            <person name="Pitluck S."/>
            <person name="Ovchinikova G."/>
            <person name="Pati A."/>
            <person name="Ivanova N."/>
            <person name="Mavromatis K."/>
            <person name="Chen A."/>
            <person name="Palaniappan K."/>
            <person name="Land M."/>
            <person name="Hauser L."/>
            <person name="Chang Y.J."/>
            <person name="Jeffries C.D."/>
            <person name="Brettin T."/>
            <person name="Goker M."/>
            <person name="Bristow J."/>
            <person name="Eisen J.A."/>
            <person name="Markowitz V."/>
            <person name="Hugenholtz P."/>
            <person name="Kyrpides N.C."/>
            <person name="Klenk H.P."/>
            <person name="Detter J.C."/>
        </authorList>
    </citation>
    <scope>NUCLEOTIDE SEQUENCE [LARGE SCALE GENOMIC DNA]</scope>
    <source>
        <strain evidence="3">ATCC 43812 / DSM 4252 / R-10</strain>
    </source>
</reference>
<gene>
    <name evidence="2" type="ordered locus">Rmar_0028</name>
</gene>
<evidence type="ECO:0000313" key="3">
    <source>
        <dbReference type="Proteomes" id="UP000002221"/>
    </source>
</evidence>
<evidence type="ECO:0000256" key="1">
    <source>
        <dbReference type="SAM" id="SignalP"/>
    </source>
</evidence>
<keyword evidence="1" id="KW-0732">Signal</keyword>
<dbReference type="Proteomes" id="UP000002221">
    <property type="component" value="Chromosome"/>
</dbReference>
<organism evidence="2 3">
    <name type="scientific">Rhodothermus marinus (strain ATCC 43812 / DSM 4252 / R-10)</name>
    <name type="common">Rhodothermus obamensis</name>
    <dbReference type="NCBI Taxonomy" id="518766"/>
    <lineage>
        <taxon>Bacteria</taxon>
        <taxon>Pseudomonadati</taxon>
        <taxon>Rhodothermota</taxon>
        <taxon>Rhodothermia</taxon>
        <taxon>Rhodothermales</taxon>
        <taxon>Rhodothermaceae</taxon>
        <taxon>Rhodothermus</taxon>
    </lineage>
</organism>
<dbReference type="EMBL" id="CP001807">
    <property type="protein sequence ID" value="ACY46937.1"/>
    <property type="molecule type" value="Genomic_DNA"/>
</dbReference>
<dbReference type="RefSeq" id="WP_012842549.1">
    <property type="nucleotide sequence ID" value="NC_013501.1"/>
</dbReference>
<dbReference type="PROSITE" id="PS51257">
    <property type="entry name" value="PROKAR_LIPOPROTEIN"/>
    <property type="match status" value="1"/>
</dbReference>
<dbReference type="AlphaFoldDB" id="D0MK24"/>
<sequence>MHRARATLIALLLAFSCSAVAQPVPPDRGRVLQAGLAAAPGLGVQLGYISPRSIYTLEGIFYLDTAPSFAGGEGNTQLSLAFGSAFRITGLIRTMGNAPILYDLDVGLRLGPGLLFTPGETRAQKNQQFGLFLEPFFRFVSAFGTRRFFFGEAGLHRPFFRAGLWFVF</sequence>